<feature type="domain" description="F5/8 type C" evidence="2">
    <location>
        <begin position="55"/>
        <end position="204"/>
    </location>
</feature>
<dbReference type="Pfam" id="PF00008">
    <property type="entry name" value="EGF"/>
    <property type="match status" value="1"/>
</dbReference>
<dbReference type="PANTHER" id="PTHR24543:SF291">
    <property type="entry name" value="SMOKE ALARM, ISOFORM D"/>
    <property type="match status" value="1"/>
</dbReference>
<dbReference type="Gene3D" id="2.60.120.260">
    <property type="entry name" value="Galactose-binding domain-like"/>
    <property type="match status" value="1"/>
</dbReference>
<dbReference type="Gene3D" id="2.10.25.10">
    <property type="entry name" value="Laminin"/>
    <property type="match status" value="1"/>
</dbReference>
<dbReference type="SMART" id="SM00181">
    <property type="entry name" value="EGF"/>
    <property type="match status" value="1"/>
</dbReference>
<feature type="disulfide bond" evidence="1">
    <location>
        <begin position="214"/>
        <end position="231"/>
    </location>
</feature>
<proteinExistence type="predicted"/>
<dbReference type="Pfam" id="PF00754">
    <property type="entry name" value="F5_F8_type_C"/>
    <property type="match status" value="1"/>
</dbReference>
<dbReference type="CDD" id="cd00057">
    <property type="entry name" value="FA58C"/>
    <property type="match status" value="1"/>
</dbReference>
<dbReference type="SUPFAM" id="SSF57196">
    <property type="entry name" value="EGF/Laminin"/>
    <property type="match status" value="1"/>
</dbReference>
<feature type="non-terminal residue" evidence="4">
    <location>
        <position position="1"/>
    </location>
</feature>
<feature type="non-terminal residue" evidence="4">
    <location>
        <position position="346"/>
    </location>
</feature>
<organism evidence="4 5">
    <name type="scientific">Porites evermanni</name>
    <dbReference type="NCBI Taxonomy" id="104178"/>
    <lineage>
        <taxon>Eukaryota</taxon>
        <taxon>Metazoa</taxon>
        <taxon>Cnidaria</taxon>
        <taxon>Anthozoa</taxon>
        <taxon>Hexacorallia</taxon>
        <taxon>Scleractinia</taxon>
        <taxon>Fungiina</taxon>
        <taxon>Poritidae</taxon>
        <taxon>Porites</taxon>
    </lineage>
</organism>
<gene>
    <name evidence="4" type="ORF">PEVE_00006299</name>
</gene>
<dbReference type="InterPro" id="IPR000421">
    <property type="entry name" value="FA58C"/>
</dbReference>
<protein>
    <submittedName>
        <fullName evidence="4">Uncharacterized protein</fullName>
    </submittedName>
</protein>
<dbReference type="SMART" id="SM00231">
    <property type="entry name" value="FA58C"/>
    <property type="match status" value="1"/>
</dbReference>
<keyword evidence="5" id="KW-1185">Reference proteome</keyword>
<dbReference type="SUPFAM" id="SSF49785">
    <property type="entry name" value="Galactose-binding domain-like"/>
    <property type="match status" value="1"/>
</dbReference>
<evidence type="ECO:0000313" key="5">
    <source>
        <dbReference type="Proteomes" id="UP001159427"/>
    </source>
</evidence>
<comment type="caution">
    <text evidence="4">The sequence shown here is derived from an EMBL/GenBank/DDBJ whole genome shotgun (WGS) entry which is preliminary data.</text>
</comment>
<comment type="caution">
    <text evidence="1">Lacks conserved residue(s) required for the propagation of feature annotation.</text>
</comment>
<evidence type="ECO:0000259" key="3">
    <source>
        <dbReference type="PROSITE" id="PS50026"/>
    </source>
</evidence>
<dbReference type="PANTHER" id="PTHR24543">
    <property type="entry name" value="MULTICOPPER OXIDASE-RELATED"/>
    <property type="match status" value="1"/>
</dbReference>
<dbReference type="PROSITE" id="PS01186">
    <property type="entry name" value="EGF_2"/>
    <property type="match status" value="1"/>
</dbReference>
<name>A0ABN8QPF3_9CNID</name>
<dbReference type="InterPro" id="IPR008979">
    <property type="entry name" value="Galactose-bd-like_sf"/>
</dbReference>
<dbReference type="PROSITE" id="PS50026">
    <property type="entry name" value="EGF_3"/>
    <property type="match status" value="1"/>
</dbReference>
<dbReference type="CDD" id="cd00054">
    <property type="entry name" value="EGF_CA"/>
    <property type="match status" value="1"/>
</dbReference>
<dbReference type="EMBL" id="CALNXI010001402">
    <property type="protein sequence ID" value="CAH3167858.1"/>
    <property type="molecule type" value="Genomic_DNA"/>
</dbReference>
<dbReference type="PROSITE" id="PS50022">
    <property type="entry name" value="FA58C_3"/>
    <property type="match status" value="1"/>
</dbReference>
<evidence type="ECO:0000313" key="4">
    <source>
        <dbReference type="EMBL" id="CAH3167858.1"/>
    </source>
</evidence>
<keyword evidence="1" id="KW-1015">Disulfide bond</keyword>
<feature type="domain" description="EGF-like" evidence="3">
    <location>
        <begin position="205"/>
        <end position="243"/>
    </location>
</feature>
<dbReference type="Proteomes" id="UP001159427">
    <property type="component" value="Unassembled WGS sequence"/>
</dbReference>
<dbReference type="PROSITE" id="PS00022">
    <property type="entry name" value="EGF_1"/>
    <property type="match status" value="1"/>
</dbReference>
<feature type="disulfide bond" evidence="1">
    <location>
        <begin position="233"/>
        <end position="242"/>
    </location>
</feature>
<accession>A0ABN8QPF3</accession>
<sequence>DTLSTFELYTDAVASKGNGAIFGKHWMEGFKEISPEEDNFLTAVPTNLQPEREGCRDALGMENGKITDDQITASSEREAYPAVNGRLHHITPQGRPFGWQPKNSSCIEWLQVDLLLDNSTITGVATQGCSSRTSKSVLSVTKYELEFSNDSKAFYADHRLYAGNTDEDTVVYHTLDTPIKARYVRFQPKFWENEICMRVELYGKIAKACEIAPCLNGGTCFEDESGKEYICKCSSGWKGDNCEKNMTFHVSMEESAMKRKVDKGTPVNAVVDGQETIAKTRLIQVPPKFRNVLHYTFVAYAYSTVPFFPKLVIPVHVSMEEPVLKTKAAKSTSVNAVVDGKETIAK</sequence>
<evidence type="ECO:0000256" key="1">
    <source>
        <dbReference type="PROSITE-ProRule" id="PRU00076"/>
    </source>
</evidence>
<reference evidence="4 5" key="1">
    <citation type="submission" date="2022-05" db="EMBL/GenBank/DDBJ databases">
        <authorList>
            <consortium name="Genoscope - CEA"/>
            <person name="William W."/>
        </authorList>
    </citation>
    <scope>NUCLEOTIDE SEQUENCE [LARGE SCALE GENOMIC DNA]</scope>
</reference>
<keyword evidence="1" id="KW-0245">EGF-like domain</keyword>
<evidence type="ECO:0000259" key="2">
    <source>
        <dbReference type="PROSITE" id="PS50022"/>
    </source>
</evidence>
<dbReference type="InterPro" id="IPR000742">
    <property type="entry name" value="EGF"/>
</dbReference>